<dbReference type="VEuPathDB" id="TrichDB:TVAGG3_0865430"/>
<dbReference type="VEuPathDB" id="TrichDB:TVAG_310020"/>
<keyword evidence="2" id="KW-0472">Membrane</keyword>
<dbReference type="EMBL" id="DS113416">
    <property type="protein sequence ID" value="EAY06715.1"/>
    <property type="molecule type" value="Genomic_DNA"/>
</dbReference>
<proteinExistence type="predicted"/>
<keyword evidence="2" id="KW-1133">Transmembrane helix</keyword>
<feature type="transmembrane region" description="Helical" evidence="2">
    <location>
        <begin position="73"/>
        <end position="94"/>
    </location>
</feature>
<dbReference type="SMR" id="A2EKR8"/>
<sequence>MSIEEQPEGKIINEEEQNNDIVLANQPNRNNFQEEEEDSYNEEEEIIGEAQIAEGEADLPEYRPKITVAPGKSMYVCLIIISVLMVLNFALSFVKTPSGDEIADPEKLVKKLIADIGSQLYQGIGDRDLTHYYYNLQNLGHMLNLSDYKKIVIDQFRQSGLEYSLKKDLMNLASNCDYEHYRAISKVIFMVFNDFILNNYEISFDRKFIKAIMHGCMGFEDVTDLLFINLRALSYMGYYQSQNNAISVITTELPKMESGPWYNPALDYINKVVSETKLPQATQNKIGKFMDQIPLENLGYNAKTSYNSIKENLVCVEHIANK</sequence>
<evidence type="ECO:0000256" key="2">
    <source>
        <dbReference type="SAM" id="Phobius"/>
    </source>
</evidence>
<evidence type="ECO:0000313" key="3">
    <source>
        <dbReference type="EMBL" id="EAY06715.1"/>
    </source>
</evidence>
<organism evidence="3 4">
    <name type="scientific">Trichomonas vaginalis (strain ATCC PRA-98 / G3)</name>
    <dbReference type="NCBI Taxonomy" id="412133"/>
    <lineage>
        <taxon>Eukaryota</taxon>
        <taxon>Metamonada</taxon>
        <taxon>Parabasalia</taxon>
        <taxon>Trichomonadida</taxon>
        <taxon>Trichomonadidae</taxon>
        <taxon>Trichomonas</taxon>
    </lineage>
</organism>
<name>A2EKR8_TRIV3</name>
<accession>A2EKR8</accession>
<protein>
    <submittedName>
        <fullName evidence="3">Uncharacterized protein</fullName>
    </submittedName>
</protein>
<evidence type="ECO:0000256" key="1">
    <source>
        <dbReference type="SAM" id="MobiDB-lite"/>
    </source>
</evidence>
<keyword evidence="2" id="KW-0812">Transmembrane</keyword>
<keyword evidence="4" id="KW-1185">Reference proteome</keyword>
<dbReference type="Proteomes" id="UP000001542">
    <property type="component" value="Unassembled WGS sequence"/>
</dbReference>
<dbReference type="AlphaFoldDB" id="A2EKR8"/>
<reference evidence="3" key="2">
    <citation type="journal article" date="2007" name="Science">
        <title>Draft genome sequence of the sexually transmitted pathogen Trichomonas vaginalis.</title>
        <authorList>
            <person name="Carlton J.M."/>
            <person name="Hirt R.P."/>
            <person name="Silva J.C."/>
            <person name="Delcher A.L."/>
            <person name="Schatz M."/>
            <person name="Zhao Q."/>
            <person name="Wortman J.R."/>
            <person name="Bidwell S.L."/>
            <person name="Alsmark U.C.M."/>
            <person name="Besteiro S."/>
            <person name="Sicheritz-Ponten T."/>
            <person name="Noel C.J."/>
            <person name="Dacks J.B."/>
            <person name="Foster P.G."/>
            <person name="Simillion C."/>
            <person name="Van de Peer Y."/>
            <person name="Miranda-Saavedra D."/>
            <person name="Barton G.J."/>
            <person name="Westrop G.D."/>
            <person name="Mueller S."/>
            <person name="Dessi D."/>
            <person name="Fiori P.L."/>
            <person name="Ren Q."/>
            <person name="Paulsen I."/>
            <person name="Zhang H."/>
            <person name="Bastida-Corcuera F.D."/>
            <person name="Simoes-Barbosa A."/>
            <person name="Brown M.T."/>
            <person name="Hayes R.D."/>
            <person name="Mukherjee M."/>
            <person name="Okumura C.Y."/>
            <person name="Schneider R."/>
            <person name="Smith A.J."/>
            <person name="Vanacova S."/>
            <person name="Villalvazo M."/>
            <person name="Haas B.J."/>
            <person name="Pertea M."/>
            <person name="Feldblyum T.V."/>
            <person name="Utterback T.R."/>
            <person name="Shu C.L."/>
            <person name="Osoegawa K."/>
            <person name="de Jong P.J."/>
            <person name="Hrdy I."/>
            <person name="Horvathova L."/>
            <person name="Zubacova Z."/>
            <person name="Dolezal P."/>
            <person name="Malik S.B."/>
            <person name="Logsdon J.M. Jr."/>
            <person name="Henze K."/>
            <person name="Gupta A."/>
            <person name="Wang C.C."/>
            <person name="Dunne R.L."/>
            <person name="Upcroft J.A."/>
            <person name="Upcroft P."/>
            <person name="White O."/>
            <person name="Salzberg S.L."/>
            <person name="Tang P."/>
            <person name="Chiu C.-H."/>
            <person name="Lee Y.-S."/>
            <person name="Embley T.M."/>
            <person name="Coombs G.H."/>
            <person name="Mottram J.C."/>
            <person name="Tachezy J."/>
            <person name="Fraser-Liggett C.M."/>
            <person name="Johnson P.J."/>
        </authorList>
    </citation>
    <scope>NUCLEOTIDE SEQUENCE [LARGE SCALE GENOMIC DNA]</scope>
    <source>
        <strain evidence="3">G3</strain>
    </source>
</reference>
<feature type="region of interest" description="Disordered" evidence="1">
    <location>
        <begin position="1"/>
        <end position="40"/>
    </location>
</feature>
<evidence type="ECO:0000313" key="4">
    <source>
        <dbReference type="Proteomes" id="UP000001542"/>
    </source>
</evidence>
<dbReference type="InParanoid" id="A2EKR8"/>
<reference evidence="3" key="1">
    <citation type="submission" date="2006-10" db="EMBL/GenBank/DDBJ databases">
        <authorList>
            <person name="Amadeo P."/>
            <person name="Zhao Q."/>
            <person name="Wortman J."/>
            <person name="Fraser-Liggett C."/>
            <person name="Carlton J."/>
        </authorList>
    </citation>
    <scope>NUCLEOTIDE SEQUENCE</scope>
    <source>
        <strain evidence="3">G3</strain>
    </source>
</reference>
<dbReference type="RefSeq" id="XP_001318938.1">
    <property type="nucleotide sequence ID" value="XM_001318903.1"/>
</dbReference>
<dbReference type="KEGG" id="tva:4764594"/>
<gene>
    <name evidence="3" type="ORF">TVAG_310020</name>
</gene>